<dbReference type="Proteomes" id="UP000663879">
    <property type="component" value="Unassembled WGS sequence"/>
</dbReference>
<accession>A0A813QA03</accession>
<proteinExistence type="predicted"/>
<evidence type="ECO:0000313" key="1">
    <source>
        <dbReference type="EMBL" id="CAF0764066.1"/>
    </source>
</evidence>
<dbReference type="EMBL" id="CAJNOC010000459">
    <property type="protein sequence ID" value="CAF0764066.1"/>
    <property type="molecule type" value="Genomic_DNA"/>
</dbReference>
<name>A0A813QA03_9BILA</name>
<organism evidence="1 2">
    <name type="scientific">Brachionus calyciflorus</name>
    <dbReference type="NCBI Taxonomy" id="104777"/>
    <lineage>
        <taxon>Eukaryota</taxon>
        <taxon>Metazoa</taxon>
        <taxon>Spiralia</taxon>
        <taxon>Gnathifera</taxon>
        <taxon>Rotifera</taxon>
        <taxon>Eurotatoria</taxon>
        <taxon>Monogononta</taxon>
        <taxon>Pseudotrocha</taxon>
        <taxon>Ploima</taxon>
        <taxon>Brachionidae</taxon>
        <taxon>Brachionus</taxon>
    </lineage>
</organism>
<sequence>MASSFINDLETNFRLNKDLVQNALIYLQRRHSYLNAYLNIQKSENLIHLIIPNEDRSHKIALEWLDLTSQNVDRNKLNKESAKFNSILFKYDDKCLLWRVQVIEYLENGKFTYLINLVANMSITDGMNVSALSVEMINIINALIDERECEEMILKLEPLKDMFTLCKESGIFKEDHLETIENNNQKENVKFILPKEFGSDQRGFNLTLFKINSDLTKKILDKCKLEGIRVTGYLQTICSYAFKDLYMENNLKFPKKISIEIAASLRVRYGPSSNFSSCGYHTSVVVFSTDENKFGNYENFWQDAKYIHELVQTNTSIETGSLFSITHNNQIHKEFNEIFAKNSNYEACKLLNSKLECDFALSNLGAYVDDRVKESGGKFSINELYCSDPLLSKPNITPAIVIHIIYWKKQMMFQIGSNNSYFSDKYFNRFEKLIMENICSSLN</sequence>
<dbReference type="PANTHER" id="PTHR28037:SF1">
    <property type="entry name" value="ALCOHOL O-ACETYLTRANSFERASE 1-RELATED"/>
    <property type="match status" value="1"/>
</dbReference>
<reference evidence="1" key="1">
    <citation type="submission" date="2021-02" db="EMBL/GenBank/DDBJ databases">
        <authorList>
            <person name="Nowell W R."/>
        </authorList>
    </citation>
    <scope>NUCLEOTIDE SEQUENCE</scope>
    <source>
        <strain evidence="1">Ploen Becks lab</strain>
    </source>
</reference>
<comment type="caution">
    <text evidence="1">The sequence shown here is derived from an EMBL/GenBank/DDBJ whole genome shotgun (WGS) entry which is preliminary data.</text>
</comment>
<dbReference type="InterPro" id="IPR052058">
    <property type="entry name" value="Alcohol_O-acetyltransferase"/>
</dbReference>
<dbReference type="PANTHER" id="PTHR28037">
    <property type="entry name" value="ALCOHOL O-ACETYLTRANSFERASE 1-RELATED"/>
    <property type="match status" value="1"/>
</dbReference>
<dbReference type="AlphaFoldDB" id="A0A813QA03"/>
<evidence type="ECO:0000313" key="2">
    <source>
        <dbReference type="Proteomes" id="UP000663879"/>
    </source>
</evidence>
<keyword evidence="2" id="KW-1185">Reference proteome</keyword>
<gene>
    <name evidence="1" type="ORF">OXX778_LOCUS4590</name>
</gene>
<protein>
    <submittedName>
        <fullName evidence="1">Uncharacterized protein</fullName>
    </submittedName>
</protein>